<protein>
    <submittedName>
        <fullName evidence="3">Uncharacterized protein</fullName>
    </submittedName>
</protein>
<evidence type="ECO:0000313" key="4">
    <source>
        <dbReference type="Proteomes" id="UP001359559"/>
    </source>
</evidence>
<sequence length="69" mass="7430">MLQMRAFKFFSFSILCLVHLAISGQARHHFTLSPAPAPAPAPTSDGTTIDQGIACALMLVALAITYLFH</sequence>
<organism evidence="3 4">
    <name type="scientific">Clitoria ternatea</name>
    <name type="common">Butterfly pea</name>
    <dbReference type="NCBI Taxonomy" id="43366"/>
    <lineage>
        <taxon>Eukaryota</taxon>
        <taxon>Viridiplantae</taxon>
        <taxon>Streptophyta</taxon>
        <taxon>Embryophyta</taxon>
        <taxon>Tracheophyta</taxon>
        <taxon>Spermatophyta</taxon>
        <taxon>Magnoliopsida</taxon>
        <taxon>eudicotyledons</taxon>
        <taxon>Gunneridae</taxon>
        <taxon>Pentapetalae</taxon>
        <taxon>rosids</taxon>
        <taxon>fabids</taxon>
        <taxon>Fabales</taxon>
        <taxon>Fabaceae</taxon>
        <taxon>Papilionoideae</taxon>
        <taxon>50 kb inversion clade</taxon>
        <taxon>NPAAA clade</taxon>
        <taxon>indigoferoid/millettioid clade</taxon>
        <taxon>Phaseoleae</taxon>
        <taxon>Clitoria</taxon>
    </lineage>
</organism>
<reference evidence="3 4" key="1">
    <citation type="submission" date="2024-01" db="EMBL/GenBank/DDBJ databases">
        <title>The genomes of 5 underutilized Papilionoideae crops provide insights into root nodulation and disease resistance.</title>
        <authorList>
            <person name="Yuan L."/>
        </authorList>
    </citation>
    <scope>NUCLEOTIDE SEQUENCE [LARGE SCALE GENOMIC DNA]</scope>
    <source>
        <strain evidence="3">LY-2023</strain>
        <tissue evidence="3">Leaf</tissue>
    </source>
</reference>
<evidence type="ECO:0000256" key="2">
    <source>
        <dbReference type="SAM" id="SignalP"/>
    </source>
</evidence>
<gene>
    <name evidence="3" type="ORF">RJT34_04728</name>
</gene>
<comment type="caution">
    <text evidence="3">The sequence shown here is derived from an EMBL/GenBank/DDBJ whole genome shotgun (WGS) entry which is preliminary data.</text>
</comment>
<evidence type="ECO:0000256" key="1">
    <source>
        <dbReference type="SAM" id="Phobius"/>
    </source>
</evidence>
<dbReference type="EMBL" id="JAYKXN010000001">
    <property type="protein sequence ID" value="KAK7319999.1"/>
    <property type="molecule type" value="Genomic_DNA"/>
</dbReference>
<dbReference type="Pfam" id="PF06376">
    <property type="entry name" value="AGP"/>
    <property type="match status" value="1"/>
</dbReference>
<feature type="transmembrane region" description="Helical" evidence="1">
    <location>
        <begin position="48"/>
        <end position="68"/>
    </location>
</feature>
<keyword evidence="1" id="KW-0472">Membrane</keyword>
<dbReference type="Proteomes" id="UP001359559">
    <property type="component" value="Unassembled WGS sequence"/>
</dbReference>
<feature type="chain" id="PRO_5043003820" evidence="2">
    <location>
        <begin position="27"/>
        <end position="69"/>
    </location>
</feature>
<dbReference type="InterPro" id="IPR009424">
    <property type="entry name" value="AGP16/20/22/41"/>
</dbReference>
<keyword evidence="1" id="KW-0812">Transmembrane</keyword>
<keyword evidence="2" id="KW-0732">Signal</keyword>
<dbReference type="AlphaFoldDB" id="A0AAN9Q3P6"/>
<keyword evidence="1" id="KW-1133">Transmembrane helix</keyword>
<dbReference type="PANTHER" id="PTHR33374">
    <property type="entry name" value="ARABINOGALACTAN PROTEIN 20"/>
    <property type="match status" value="1"/>
</dbReference>
<name>A0AAN9Q3P6_CLITE</name>
<proteinExistence type="predicted"/>
<feature type="signal peptide" evidence="2">
    <location>
        <begin position="1"/>
        <end position="26"/>
    </location>
</feature>
<keyword evidence="4" id="KW-1185">Reference proteome</keyword>
<accession>A0AAN9Q3P6</accession>
<evidence type="ECO:0000313" key="3">
    <source>
        <dbReference type="EMBL" id="KAK7319999.1"/>
    </source>
</evidence>